<evidence type="ECO:0000313" key="7">
    <source>
        <dbReference type="EMBL" id="KXO98357.1"/>
    </source>
</evidence>
<reference evidence="9" key="2">
    <citation type="submission" date="2016-02" db="EMBL/GenBank/DDBJ databases">
        <authorList>
            <person name="Wen L."/>
            <person name="He K."/>
            <person name="Yang H."/>
        </authorList>
    </citation>
    <scope>NUCLEOTIDE SEQUENCE [LARGE SCALE GENOMIC DNA]</scope>
    <source>
        <strain evidence="9">JCM 15929</strain>
    </source>
</reference>
<dbReference type="GO" id="GO:0015171">
    <property type="term" value="F:amino acid transmembrane transporter activity"/>
    <property type="evidence" value="ECO:0007669"/>
    <property type="project" value="TreeGrafter"/>
</dbReference>
<evidence type="ECO:0000313" key="10">
    <source>
        <dbReference type="Proteomes" id="UP000070409"/>
    </source>
</evidence>
<name>A0A138A127_9ACTN</name>
<proteinExistence type="predicted"/>
<keyword evidence="4 6" id="KW-1133">Transmembrane helix</keyword>
<dbReference type="InterPro" id="IPR001123">
    <property type="entry name" value="LeuE-type"/>
</dbReference>
<gene>
    <name evidence="8" type="ORF">AXK60_14860</name>
    <name evidence="7" type="ORF">AXK61_19235</name>
</gene>
<evidence type="ECO:0000313" key="9">
    <source>
        <dbReference type="Proteomes" id="UP000070258"/>
    </source>
</evidence>
<reference evidence="8" key="1">
    <citation type="submission" date="2016-02" db="EMBL/GenBank/DDBJ databases">
        <authorList>
            <person name="Teng J.L."/>
            <person name="Yang Y."/>
            <person name="Huang Y."/>
            <person name="Guo F."/>
            <person name="Wei W."/>
            <person name="Chen J.H."/>
            <person name="Wong S.Y."/>
            <person name="Lau S.K."/>
            <person name="Woo P.C."/>
        </authorList>
    </citation>
    <scope>NUCLEOTIDE SEQUENCE</scope>
    <source>
        <strain evidence="8">JCM 15929</strain>
    </source>
</reference>
<dbReference type="STRING" id="239498.AXK60_14860"/>
<feature type="transmembrane region" description="Helical" evidence="6">
    <location>
        <begin position="38"/>
        <end position="61"/>
    </location>
</feature>
<keyword evidence="5 6" id="KW-0472">Membrane</keyword>
<reference evidence="7 10" key="3">
    <citation type="submission" date="2016-02" db="EMBL/GenBank/DDBJ databases">
        <authorList>
            <person name="Teng J.L."/>
            <person name="Tang Y."/>
            <person name="Huang Y."/>
            <person name="Guo F."/>
            <person name="Wei W."/>
            <person name="Chen J.H."/>
            <person name="Wong S.Y."/>
            <person name="Lau S.K."/>
            <person name="Woo P.C."/>
        </authorList>
    </citation>
    <scope>NUCLEOTIDE SEQUENCE [LARGE SCALE GENOMIC DNA]</scope>
    <source>
        <strain evidence="7 10">JCM 13375</strain>
    </source>
</reference>
<protein>
    <submittedName>
        <fullName evidence="8">Amino acid transporter</fullName>
    </submittedName>
</protein>
<dbReference type="PANTHER" id="PTHR30086">
    <property type="entry name" value="ARGININE EXPORTER PROTEIN ARGO"/>
    <property type="match status" value="1"/>
</dbReference>
<dbReference type="AlphaFoldDB" id="A0A138A127"/>
<comment type="caution">
    <text evidence="8">The sequence shown here is derived from an EMBL/GenBank/DDBJ whole genome shotgun (WGS) entry which is preliminary data.</text>
</comment>
<dbReference type="EMBL" id="LSRE01000013">
    <property type="protein sequence ID" value="KXO98357.1"/>
    <property type="molecule type" value="Genomic_DNA"/>
</dbReference>
<dbReference type="OrthoDB" id="5638726at2"/>
<evidence type="ECO:0000256" key="4">
    <source>
        <dbReference type="ARBA" id="ARBA00022989"/>
    </source>
</evidence>
<evidence type="ECO:0000256" key="3">
    <source>
        <dbReference type="ARBA" id="ARBA00022692"/>
    </source>
</evidence>
<evidence type="ECO:0000256" key="2">
    <source>
        <dbReference type="ARBA" id="ARBA00022475"/>
    </source>
</evidence>
<keyword evidence="3 6" id="KW-0812">Transmembrane</keyword>
<evidence type="ECO:0000256" key="5">
    <source>
        <dbReference type="ARBA" id="ARBA00023136"/>
    </source>
</evidence>
<dbReference type="PANTHER" id="PTHR30086:SF20">
    <property type="entry name" value="ARGININE EXPORTER PROTEIN ARGO-RELATED"/>
    <property type="match status" value="1"/>
</dbReference>
<dbReference type="GO" id="GO:0005886">
    <property type="term" value="C:plasma membrane"/>
    <property type="evidence" value="ECO:0007669"/>
    <property type="project" value="UniProtKB-SubCell"/>
</dbReference>
<dbReference type="Proteomes" id="UP000070258">
    <property type="component" value="Unassembled WGS sequence"/>
</dbReference>
<feature type="transmembrane region" description="Helical" evidence="6">
    <location>
        <begin position="144"/>
        <end position="165"/>
    </location>
</feature>
<dbReference type="Proteomes" id="UP000070409">
    <property type="component" value="Unassembled WGS sequence"/>
</dbReference>
<feature type="transmembrane region" description="Helical" evidence="6">
    <location>
        <begin position="67"/>
        <end position="85"/>
    </location>
</feature>
<accession>A0A138A127</accession>
<feature type="transmembrane region" description="Helical" evidence="6">
    <location>
        <begin position="97"/>
        <end position="120"/>
    </location>
</feature>
<dbReference type="EMBL" id="LSRF01000058">
    <property type="protein sequence ID" value="KXP04137.1"/>
    <property type="molecule type" value="Genomic_DNA"/>
</dbReference>
<organism evidence="8 9">
    <name type="scientific">Tsukamurella pseudospumae</name>
    <dbReference type="NCBI Taxonomy" id="239498"/>
    <lineage>
        <taxon>Bacteria</taxon>
        <taxon>Bacillati</taxon>
        <taxon>Actinomycetota</taxon>
        <taxon>Actinomycetes</taxon>
        <taxon>Mycobacteriales</taxon>
        <taxon>Tsukamurellaceae</taxon>
        <taxon>Tsukamurella</taxon>
    </lineage>
</organism>
<keyword evidence="10" id="KW-1185">Reference proteome</keyword>
<comment type="subcellular location">
    <subcellularLocation>
        <location evidence="1">Cell membrane</location>
        <topology evidence="1">Multi-pass membrane protein</topology>
    </subcellularLocation>
</comment>
<feature type="transmembrane region" description="Helical" evidence="6">
    <location>
        <begin position="6"/>
        <end position="26"/>
    </location>
</feature>
<feature type="transmembrane region" description="Helical" evidence="6">
    <location>
        <begin position="177"/>
        <end position="197"/>
    </location>
</feature>
<evidence type="ECO:0000313" key="8">
    <source>
        <dbReference type="EMBL" id="KXP04137.1"/>
    </source>
</evidence>
<dbReference type="Pfam" id="PF01810">
    <property type="entry name" value="LysE"/>
    <property type="match status" value="1"/>
</dbReference>
<dbReference type="RefSeq" id="WP_068575243.1">
    <property type="nucleotide sequence ID" value="NZ_LSRE01000013.1"/>
</dbReference>
<sequence length="203" mass="20500">MTSALLAGMGLGLSLIVAIGAQNAYVLHVGVRGRGLAAVVAVCIVSDVVLIVAGVAGLGAAVSGRPVLLETVKWAGVVVLAGYGLRSLWSARTSAGLVAGGDGAASVAAIVAGVLALTWLNPHVYLDTVLLLGSASTRYAGDRWWFALGACVASVLWFCLLGFGARRMAGVLGRPGVWRAINLGIGVLLLVLAMRLATMPLGG</sequence>
<evidence type="ECO:0000256" key="1">
    <source>
        <dbReference type="ARBA" id="ARBA00004651"/>
    </source>
</evidence>
<evidence type="ECO:0000256" key="6">
    <source>
        <dbReference type="SAM" id="Phobius"/>
    </source>
</evidence>
<keyword evidence="2" id="KW-1003">Cell membrane</keyword>